<evidence type="ECO:0000313" key="3">
    <source>
        <dbReference type="EMBL" id="CEK89157.1"/>
    </source>
</evidence>
<sequence length="54" mass="5956">MTGDHGRTSAITNCISIADYHERGSWSAWHFTKRNSSLVTPASTGYQKNVNKDG</sequence>
<dbReference type="EMBL" id="HACG01042294">
    <property type="protein sequence ID" value="CEK89159.1"/>
    <property type="molecule type" value="Transcribed_RNA"/>
</dbReference>
<dbReference type="EMBL" id="HACG01042291">
    <property type="protein sequence ID" value="CEK89156.1"/>
    <property type="molecule type" value="Transcribed_RNA"/>
</dbReference>
<dbReference type="EMBL" id="HACG01042293">
    <property type="protein sequence ID" value="CEK89158.1"/>
    <property type="molecule type" value="Transcribed_RNA"/>
</dbReference>
<evidence type="ECO:0000313" key="2">
    <source>
        <dbReference type="EMBL" id="CEK89156.1"/>
    </source>
</evidence>
<dbReference type="EMBL" id="HACG01042295">
    <property type="protein sequence ID" value="CEK89160.1"/>
    <property type="molecule type" value="Transcribed_RNA"/>
</dbReference>
<dbReference type="EMBL" id="HACG01042290">
    <property type="protein sequence ID" value="CEK89155.1"/>
    <property type="molecule type" value="Transcribed_RNA"/>
</dbReference>
<accession>A0A0B7B809</accession>
<dbReference type="EMBL" id="HACG01042292">
    <property type="protein sequence ID" value="CEK89157.1"/>
    <property type="molecule type" value="Transcribed_RNA"/>
</dbReference>
<evidence type="ECO:0000313" key="6">
    <source>
        <dbReference type="EMBL" id="CEK89160.1"/>
    </source>
</evidence>
<organism evidence="4">
    <name type="scientific">Arion vulgaris</name>
    <dbReference type="NCBI Taxonomy" id="1028688"/>
    <lineage>
        <taxon>Eukaryota</taxon>
        <taxon>Metazoa</taxon>
        <taxon>Spiralia</taxon>
        <taxon>Lophotrochozoa</taxon>
        <taxon>Mollusca</taxon>
        <taxon>Gastropoda</taxon>
        <taxon>Heterobranchia</taxon>
        <taxon>Euthyneura</taxon>
        <taxon>Panpulmonata</taxon>
        <taxon>Eupulmonata</taxon>
        <taxon>Stylommatophora</taxon>
        <taxon>Helicina</taxon>
        <taxon>Arionoidea</taxon>
        <taxon>Arionidae</taxon>
        <taxon>Arion</taxon>
    </lineage>
</organism>
<name>A0A0B7B809_9EUPU</name>
<evidence type="ECO:0000313" key="1">
    <source>
        <dbReference type="EMBL" id="CEK89155.1"/>
    </source>
</evidence>
<protein>
    <submittedName>
        <fullName evidence="4">Uncharacterized protein</fullName>
    </submittedName>
</protein>
<reference evidence="4" key="1">
    <citation type="submission" date="2014-12" db="EMBL/GenBank/DDBJ databases">
        <title>Insight into the proteome of Arion vulgaris.</title>
        <authorList>
            <person name="Aradska J."/>
            <person name="Bulat T."/>
            <person name="Smidak R."/>
            <person name="Sarate P."/>
            <person name="Gangsoo J."/>
            <person name="Sialana F."/>
            <person name="Bilban M."/>
            <person name="Lubec G."/>
        </authorList>
    </citation>
    <scope>NUCLEOTIDE SEQUENCE</scope>
    <source>
        <tissue evidence="4">Skin</tissue>
    </source>
</reference>
<evidence type="ECO:0000313" key="5">
    <source>
        <dbReference type="EMBL" id="CEK89159.1"/>
    </source>
</evidence>
<dbReference type="AlphaFoldDB" id="A0A0B7B809"/>
<proteinExistence type="predicted"/>
<gene>
    <name evidence="4" type="primary">ORF169267</name>
    <name evidence="1" type="synonym">ORF169261</name>
    <name evidence="2" type="synonym">ORF169264</name>
    <name evidence="3" type="synonym">ORF169266</name>
    <name evidence="5" type="synonym">ORF169269</name>
    <name evidence="6" type="synonym">ORF169272</name>
</gene>
<evidence type="ECO:0000313" key="4">
    <source>
        <dbReference type="EMBL" id="CEK89158.1"/>
    </source>
</evidence>